<comment type="subcellular location">
    <subcellularLocation>
        <location evidence="1">Cell outer membrane</location>
        <topology evidence="1">Multi-pass membrane protein</topology>
    </subcellularLocation>
</comment>
<gene>
    <name evidence="9" type="ORF">LEM8419_01126</name>
</gene>
<dbReference type="Gene3D" id="2.170.130.10">
    <property type="entry name" value="TonB-dependent receptor, plug domain"/>
    <property type="match status" value="1"/>
</dbReference>
<dbReference type="PANTHER" id="PTHR30069">
    <property type="entry name" value="TONB-DEPENDENT OUTER MEMBRANE RECEPTOR"/>
    <property type="match status" value="1"/>
</dbReference>
<evidence type="ECO:0000256" key="3">
    <source>
        <dbReference type="ARBA" id="ARBA00022452"/>
    </source>
</evidence>
<organism evidence="9 10">
    <name type="scientific">Neolewinella maritima</name>
    <dbReference type="NCBI Taxonomy" id="1383882"/>
    <lineage>
        <taxon>Bacteria</taxon>
        <taxon>Pseudomonadati</taxon>
        <taxon>Bacteroidota</taxon>
        <taxon>Saprospiria</taxon>
        <taxon>Saprospirales</taxon>
        <taxon>Lewinellaceae</taxon>
        <taxon>Neolewinella</taxon>
    </lineage>
</organism>
<evidence type="ECO:0000256" key="7">
    <source>
        <dbReference type="SAM" id="SignalP"/>
    </source>
</evidence>
<feature type="signal peptide" evidence="7">
    <location>
        <begin position="1"/>
        <end position="19"/>
    </location>
</feature>
<dbReference type="PANTHER" id="PTHR30069:SF40">
    <property type="entry name" value="TONB-DEPENDENT RECEPTOR NMB0964-RELATED"/>
    <property type="match status" value="1"/>
</dbReference>
<sequence length="757" mass="83580">MLRLILLLLILCTCGPALMAQGAASCTGTITGRVMDAHDAEDMSFAAIYMLESERGIEADQSGAFRIEGVCPGELTLRVSHIGCDPEEVRLDFRGDTSLVVYLHHHDNYTQTVTVTSTAAQASYEERLDAQSDQQLSEVLAGITGVSTLRTGTAAAKPVYDGLFGNRLSIQNNGVAQSGQQWGNDHAPEIDPWVAAYVRVVEGVDALRYGGSTLGPTVLIEPADLTSRTGPEGKVAYGLRSNGLAHTLNARITDSTFVTYRLSATLKAAGDQRAPDYFLTNTGRREGNVALQVAKFFSPQWTANAYYSLFNAEVGVLRGSHIGNLSDLQDAIGRAQPYFTDSSFSYGIASPRQTVSHHLIKGELKYTPTEGQRLLLRYGGQLDDRKEYDVRRGDDDRAALQLLQLTHFLEANYHLDFGDQQHLEGGLQYEHVSNENQPGTGILPLIPDYSGQRGSAYATYHREVATLRYHFGARYDRQSYRAVRISRDLPRRIVRSQHTYDALGGAAGAGLKVNARLSTDVELTYRQRAPQINELYSQGLHQGVSGIEEGDSTLVPEASLKLNAGLHYGSANGKWTVSGSGFVQRVANFINLEPQAEFRLTLRGAFPLFQYRGVDATLWGGKVNMLTQWGRVDLSTQLAYVRGRNRTDELPLIYLPPLNWRTTVGVPVGEWRMTATTLLVTRQGNLREQQDFLPPPPGYTLVDVQASRSIGIGRRSLLLTLEAENILDTSYRDYLDRQRYFADAPGRSLNIRASYAW</sequence>
<comment type="caution">
    <text evidence="9">The sequence shown here is derived from an EMBL/GenBank/DDBJ whole genome shotgun (WGS) entry which is preliminary data.</text>
</comment>
<dbReference type="SUPFAM" id="SSF56935">
    <property type="entry name" value="Porins"/>
    <property type="match status" value="1"/>
</dbReference>
<reference evidence="9" key="1">
    <citation type="submission" date="2021-12" db="EMBL/GenBank/DDBJ databases">
        <authorList>
            <person name="Rodrigo-Torres L."/>
            <person name="Arahal R. D."/>
            <person name="Lucena T."/>
        </authorList>
    </citation>
    <scope>NUCLEOTIDE SEQUENCE</scope>
    <source>
        <strain evidence="9">CECT 8419</strain>
    </source>
</reference>
<keyword evidence="2" id="KW-0813">Transport</keyword>
<keyword evidence="6" id="KW-0998">Cell outer membrane</keyword>
<dbReference type="Gene3D" id="2.60.40.1120">
    <property type="entry name" value="Carboxypeptidase-like, regulatory domain"/>
    <property type="match status" value="1"/>
</dbReference>
<keyword evidence="3" id="KW-1134">Transmembrane beta strand</keyword>
<dbReference type="Proteomes" id="UP000837803">
    <property type="component" value="Unassembled WGS sequence"/>
</dbReference>
<dbReference type="InterPro" id="IPR012910">
    <property type="entry name" value="Plug_dom"/>
</dbReference>
<evidence type="ECO:0000256" key="5">
    <source>
        <dbReference type="ARBA" id="ARBA00023136"/>
    </source>
</evidence>
<dbReference type="InterPro" id="IPR036942">
    <property type="entry name" value="Beta-barrel_TonB_sf"/>
</dbReference>
<evidence type="ECO:0000256" key="1">
    <source>
        <dbReference type="ARBA" id="ARBA00004571"/>
    </source>
</evidence>
<evidence type="ECO:0000256" key="6">
    <source>
        <dbReference type="ARBA" id="ARBA00023237"/>
    </source>
</evidence>
<dbReference type="EMBL" id="CAKLPZ010000001">
    <property type="protein sequence ID" value="CAH0999843.1"/>
    <property type="molecule type" value="Genomic_DNA"/>
</dbReference>
<feature type="domain" description="TonB-dependent receptor plug" evidence="8">
    <location>
        <begin position="118"/>
        <end position="215"/>
    </location>
</feature>
<name>A0ABM9AZ85_9BACT</name>
<accession>A0ABM9AZ85</accession>
<evidence type="ECO:0000313" key="9">
    <source>
        <dbReference type="EMBL" id="CAH0999843.1"/>
    </source>
</evidence>
<dbReference type="PROSITE" id="PS51257">
    <property type="entry name" value="PROKAR_LIPOPROTEIN"/>
    <property type="match status" value="1"/>
</dbReference>
<dbReference type="Pfam" id="PF07715">
    <property type="entry name" value="Plug"/>
    <property type="match status" value="1"/>
</dbReference>
<dbReference type="SUPFAM" id="SSF49464">
    <property type="entry name" value="Carboxypeptidase regulatory domain-like"/>
    <property type="match status" value="1"/>
</dbReference>
<evidence type="ECO:0000256" key="4">
    <source>
        <dbReference type="ARBA" id="ARBA00022692"/>
    </source>
</evidence>
<dbReference type="Pfam" id="PF13715">
    <property type="entry name" value="CarbopepD_reg_2"/>
    <property type="match status" value="1"/>
</dbReference>
<protein>
    <recommendedName>
        <fullName evidence="8">TonB-dependent receptor plug domain-containing protein</fullName>
    </recommendedName>
</protein>
<dbReference type="InterPro" id="IPR039426">
    <property type="entry name" value="TonB-dep_rcpt-like"/>
</dbReference>
<keyword evidence="7" id="KW-0732">Signal</keyword>
<keyword evidence="10" id="KW-1185">Reference proteome</keyword>
<dbReference type="InterPro" id="IPR037066">
    <property type="entry name" value="Plug_dom_sf"/>
</dbReference>
<feature type="chain" id="PRO_5046725747" description="TonB-dependent receptor plug domain-containing protein" evidence="7">
    <location>
        <begin position="20"/>
        <end position="757"/>
    </location>
</feature>
<dbReference type="Gene3D" id="2.40.170.20">
    <property type="entry name" value="TonB-dependent receptor, beta-barrel domain"/>
    <property type="match status" value="1"/>
</dbReference>
<keyword evidence="4" id="KW-0812">Transmembrane</keyword>
<evidence type="ECO:0000256" key="2">
    <source>
        <dbReference type="ARBA" id="ARBA00022448"/>
    </source>
</evidence>
<evidence type="ECO:0000313" key="10">
    <source>
        <dbReference type="Proteomes" id="UP000837803"/>
    </source>
</evidence>
<proteinExistence type="predicted"/>
<evidence type="ECO:0000259" key="8">
    <source>
        <dbReference type="Pfam" id="PF07715"/>
    </source>
</evidence>
<keyword evidence="5" id="KW-0472">Membrane</keyword>
<dbReference type="InterPro" id="IPR008969">
    <property type="entry name" value="CarboxyPept-like_regulatory"/>
</dbReference>